<dbReference type="EMBL" id="JAPEIS010000015">
    <property type="protein sequence ID" value="KAJ8058825.1"/>
    <property type="molecule type" value="Genomic_DNA"/>
</dbReference>
<proteinExistence type="predicted"/>
<feature type="region of interest" description="Disordered" evidence="1">
    <location>
        <begin position="1"/>
        <end position="59"/>
    </location>
</feature>
<name>A0A9X0A9N7_9HELO</name>
<feature type="compositionally biased region" description="Basic and acidic residues" evidence="1">
    <location>
        <begin position="8"/>
        <end position="18"/>
    </location>
</feature>
<evidence type="ECO:0000313" key="2">
    <source>
        <dbReference type="EMBL" id="KAJ8058825.1"/>
    </source>
</evidence>
<organism evidence="2 3">
    <name type="scientific">Sclerotinia nivalis</name>
    <dbReference type="NCBI Taxonomy" id="352851"/>
    <lineage>
        <taxon>Eukaryota</taxon>
        <taxon>Fungi</taxon>
        <taxon>Dikarya</taxon>
        <taxon>Ascomycota</taxon>
        <taxon>Pezizomycotina</taxon>
        <taxon>Leotiomycetes</taxon>
        <taxon>Helotiales</taxon>
        <taxon>Sclerotiniaceae</taxon>
        <taxon>Sclerotinia</taxon>
    </lineage>
</organism>
<keyword evidence="3" id="KW-1185">Reference proteome</keyword>
<sequence>MAPKNSAHRGDLRRDLARTRTVKNQHPSSQSTHSPPTHDTRLTSDNVHTTSHPQNHPQTLNSQTLYQHTIDQAQLFQDPYHAHIIRQKEARSLQSSFYSLGVDIPSDLYQSKVSGIYQNQAYTSIPEQTYKPTQGYSTQYLAPTSTMQPTDDNYQCDEARDEYEISEQDVIGSRNDLNGIGGQFPVYAYQTQPYSALISQLEGNIMQRS</sequence>
<evidence type="ECO:0000256" key="1">
    <source>
        <dbReference type="SAM" id="MobiDB-lite"/>
    </source>
</evidence>
<evidence type="ECO:0000313" key="3">
    <source>
        <dbReference type="Proteomes" id="UP001152300"/>
    </source>
</evidence>
<feature type="compositionally biased region" description="Low complexity" evidence="1">
    <location>
        <begin position="25"/>
        <end position="35"/>
    </location>
</feature>
<dbReference type="OrthoDB" id="3492888at2759"/>
<dbReference type="AlphaFoldDB" id="A0A9X0A9N7"/>
<gene>
    <name evidence="2" type="ORF">OCU04_011811</name>
</gene>
<feature type="compositionally biased region" description="Polar residues" evidence="1">
    <location>
        <begin position="43"/>
        <end position="59"/>
    </location>
</feature>
<reference evidence="2" key="1">
    <citation type="submission" date="2022-11" db="EMBL/GenBank/DDBJ databases">
        <title>Genome Resource of Sclerotinia nivalis Strain SnTB1, a Plant Pathogen Isolated from American Ginseng.</title>
        <authorList>
            <person name="Fan S."/>
        </authorList>
    </citation>
    <scope>NUCLEOTIDE SEQUENCE</scope>
    <source>
        <strain evidence="2">SnTB1</strain>
    </source>
</reference>
<dbReference type="Proteomes" id="UP001152300">
    <property type="component" value="Unassembled WGS sequence"/>
</dbReference>
<comment type="caution">
    <text evidence="2">The sequence shown here is derived from an EMBL/GenBank/DDBJ whole genome shotgun (WGS) entry which is preliminary data.</text>
</comment>
<protein>
    <submittedName>
        <fullName evidence="2">Uncharacterized protein</fullName>
    </submittedName>
</protein>
<accession>A0A9X0A9N7</accession>